<dbReference type="InterPro" id="IPR052204">
    <property type="entry name" value="PpiC/parvulin_rotamase"/>
</dbReference>
<protein>
    <recommendedName>
        <fullName evidence="4">Peptidyl-prolyl cis-trans isomerase C</fullName>
    </recommendedName>
    <alternativeName>
        <fullName evidence="6">Parvulin</fullName>
    </alternativeName>
    <alternativeName>
        <fullName evidence="5">Rotamase C</fullName>
    </alternativeName>
</protein>
<evidence type="ECO:0000256" key="8">
    <source>
        <dbReference type="PROSITE-ProRule" id="PRU00278"/>
    </source>
</evidence>
<evidence type="ECO:0000256" key="6">
    <source>
        <dbReference type="ARBA" id="ARBA00043072"/>
    </source>
</evidence>
<keyword evidence="8" id="KW-0697">Rotamase</keyword>
<dbReference type="GO" id="GO:0003755">
    <property type="term" value="F:peptidyl-prolyl cis-trans isomerase activity"/>
    <property type="evidence" value="ECO:0007669"/>
    <property type="project" value="UniProtKB-EC"/>
</dbReference>
<dbReference type="PANTHER" id="PTHR43629:SF2">
    <property type="entry name" value="RHODANESE-LIKE_PPIC DOMAIN-CONTAINING PROTEIN 12, CHLOROPLASTIC"/>
    <property type="match status" value="1"/>
</dbReference>
<keyword evidence="3" id="KW-0963">Cytoplasm</keyword>
<evidence type="ECO:0000256" key="3">
    <source>
        <dbReference type="ARBA" id="ARBA00022490"/>
    </source>
</evidence>
<evidence type="ECO:0000256" key="7">
    <source>
        <dbReference type="ARBA" id="ARBA00046231"/>
    </source>
</evidence>
<dbReference type="EMBL" id="CP140255">
    <property type="protein sequence ID" value="WQH11929.1"/>
    <property type="molecule type" value="Genomic_DNA"/>
</dbReference>
<comment type="function">
    <text evidence="7">PPIases accelerate the folding of proteins. It prefers amino acid residues with hydrophobic side chains like leucine and phenylalanine in the P1 position of the peptides substrates.</text>
</comment>
<dbReference type="SUPFAM" id="SSF54534">
    <property type="entry name" value="FKBP-like"/>
    <property type="match status" value="1"/>
</dbReference>
<evidence type="ECO:0000256" key="4">
    <source>
        <dbReference type="ARBA" id="ARBA00040926"/>
    </source>
</evidence>
<feature type="domain" description="PpiC" evidence="9">
    <location>
        <begin position="20"/>
        <end position="109"/>
    </location>
</feature>
<reference evidence="10 11" key="1">
    <citation type="submission" date="2023-11" db="EMBL/GenBank/DDBJ databases">
        <title>MicrobeMod: A computational toolkit for identifying prokaryotic methylation and restriction-modification with nanopore sequencing.</title>
        <authorList>
            <person name="Crits-Christoph A."/>
            <person name="Kang S.C."/>
            <person name="Lee H."/>
            <person name="Ostrov N."/>
        </authorList>
    </citation>
    <scope>NUCLEOTIDE SEQUENCE [LARGE SCALE GENOMIC DNA]</scope>
    <source>
        <strain evidence="10 11">ATCC BAA-805</strain>
    </source>
</reference>
<proteinExistence type="inferred from homology"/>
<sequence length="111" mass="12497">MTPQKENYRKNIKLSQEKFMTRASARHILVSSEEQCLALKEEIQNGRDFAEVAKEHSSCPSSRQGGDLGSFGPGQMVPEFDKVVFNDEVGQVHGPVNTQFGYHLLEITERT</sequence>
<dbReference type="Proteomes" id="UP001324794">
    <property type="component" value="Chromosome"/>
</dbReference>
<evidence type="ECO:0000259" key="9">
    <source>
        <dbReference type="PROSITE" id="PS50198"/>
    </source>
</evidence>
<keyword evidence="8 10" id="KW-0413">Isomerase</keyword>
<evidence type="ECO:0000256" key="5">
    <source>
        <dbReference type="ARBA" id="ARBA00041926"/>
    </source>
</evidence>
<accession>A0ABZ0YK65</accession>
<evidence type="ECO:0000313" key="11">
    <source>
        <dbReference type="Proteomes" id="UP001324794"/>
    </source>
</evidence>
<dbReference type="PANTHER" id="PTHR43629">
    <property type="entry name" value="PEPTIDYL-PROLYL CIS-TRANS ISOMERASE"/>
    <property type="match status" value="1"/>
</dbReference>
<gene>
    <name evidence="10" type="ORF">SR894_17500</name>
</gene>
<evidence type="ECO:0000313" key="10">
    <source>
        <dbReference type="EMBL" id="WQH11929.1"/>
    </source>
</evidence>
<dbReference type="InterPro" id="IPR023058">
    <property type="entry name" value="PPIase_PpiC_CS"/>
</dbReference>
<dbReference type="PROSITE" id="PS50198">
    <property type="entry name" value="PPIC_PPIASE_2"/>
    <property type="match status" value="1"/>
</dbReference>
<dbReference type="Gene3D" id="3.10.50.40">
    <property type="match status" value="1"/>
</dbReference>
<evidence type="ECO:0000256" key="1">
    <source>
        <dbReference type="ARBA" id="ARBA00004496"/>
    </source>
</evidence>
<evidence type="ECO:0000256" key="2">
    <source>
        <dbReference type="ARBA" id="ARBA00007656"/>
    </source>
</evidence>
<dbReference type="PROSITE" id="PS01096">
    <property type="entry name" value="PPIC_PPIASE_1"/>
    <property type="match status" value="1"/>
</dbReference>
<comment type="subcellular location">
    <subcellularLocation>
        <location evidence="1">Cytoplasm</location>
    </subcellularLocation>
</comment>
<dbReference type="InterPro" id="IPR000297">
    <property type="entry name" value="PPIase_PpiC"/>
</dbReference>
<dbReference type="InterPro" id="IPR046357">
    <property type="entry name" value="PPIase_dom_sf"/>
</dbReference>
<name>A0ABZ0YK65_9GAMM</name>
<comment type="similarity">
    <text evidence="2">Belongs to the PpiC/parvulin rotamase family.</text>
</comment>
<keyword evidence="11" id="KW-1185">Reference proteome</keyword>
<organism evidence="10 11">
    <name type="scientific">Vreelandella neptunia</name>
    <dbReference type="NCBI Taxonomy" id="115551"/>
    <lineage>
        <taxon>Bacteria</taxon>
        <taxon>Pseudomonadati</taxon>
        <taxon>Pseudomonadota</taxon>
        <taxon>Gammaproteobacteria</taxon>
        <taxon>Oceanospirillales</taxon>
        <taxon>Halomonadaceae</taxon>
        <taxon>Vreelandella</taxon>
    </lineage>
</organism>
<dbReference type="Pfam" id="PF00639">
    <property type="entry name" value="Rotamase"/>
    <property type="match status" value="1"/>
</dbReference>